<dbReference type="InterPro" id="IPR029070">
    <property type="entry name" value="Chitinase_insertion_sf"/>
</dbReference>
<feature type="domain" description="LysM" evidence="13">
    <location>
        <begin position="384"/>
        <end position="429"/>
    </location>
</feature>
<dbReference type="InterPro" id="IPR011583">
    <property type="entry name" value="Chitinase_II/V-like_cat"/>
</dbReference>
<evidence type="ECO:0000256" key="5">
    <source>
        <dbReference type="ARBA" id="ARBA00022801"/>
    </source>
</evidence>
<reference evidence="15" key="1">
    <citation type="journal article" date="2020" name="Stud. Mycol.">
        <title>101 Dothideomycetes genomes: a test case for predicting lifestyles and emergence of pathogens.</title>
        <authorList>
            <person name="Haridas S."/>
            <person name="Albert R."/>
            <person name="Binder M."/>
            <person name="Bloem J."/>
            <person name="Labutti K."/>
            <person name="Salamov A."/>
            <person name="Andreopoulos B."/>
            <person name="Baker S."/>
            <person name="Barry K."/>
            <person name="Bills G."/>
            <person name="Bluhm B."/>
            <person name="Cannon C."/>
            <person name="Castanera R."/>
            <person name="Culley D."/>
            <person name="Daum C."/>
            <person name="Ezra D."/>
            <person name="Gonzalez J."/>
            <person name="Henrissat B."/>
            <person name="Kuo A."/>
            <person name="Liang C."/>
            <person name="Lipzen A."/>
            <person name="Lutzoni F."/>
            <person name="Magnuson J."/>
            <person name="Mondo S."/>
            <person name="Nolan M."/>
            <person name="Ohm R."/>
            <person name="Pangilinan J."/>
            <person name="Park H.-J."/>
            <person name="Ramirez L."/>
            <person name="Alfaro M."/>
            <person name="Sun H."/>
            <person name="Tritt A."/>
            <person name="Yoshinaga Y."/>
            <person name="Zwiers L.-H."/>
            <person name="Turgeon B."/>
            <person name="Goodwin S."/>
            <person name="Spatafora J."/>
            <person name="Crous P."/>
            <person name="Grigoriev I."/>
        </authorList>
    </citation>
    <scope>NUCLEOTIDE SEQUENCE</scope>
    <source>
        <strain evidence="15">CBS 122367</strain>
    </source>
</reference>
<dbReference type="InterPro" id="IPR001579">
    <property type="entry name" value="Glyco_hydro_18_chit_AS"/>
</dbReference>
<feature type="signal peptide" evidence="12">
    <location>
        <begin position="1"/>
        <end position="18"/>
    </location>
</feature>
<dbReference type="InterPro" id="IPR001223">
    <property type="entry name" value="Glyco_hydro18_cat"/>
</dbReference>
<evidence type="ECO:0000256" key="2">
    <source>
        <dbReference type="ARBA" id="ARBA00008682"/>
    </source>
</evidence>
<accession>A0A6G1IH09</accession>
<dbReference type="PROSITE" id="PS51910">
    <property type="entry name" value="GH18_2"/>
    <property type="match status" value="1"/>
</dbReference>
<comment type="catalytic activity">
    <reaction evidence="1">
        <text>Random endo-hydrolysis of N-acetyl-beta-D-glucosaminide (1-&gt;4)-beta-linkages in chitin and chitodextrins.</text>
        <dbReference type="EC" id="3.2.1.14"/>
    </reaction>
</comment>
<dbReference type="GO" id="GO:0000272">
    <property type="term" value="P:polysaccharide catabolic process"/>
    <property type="evidence" value="ECO:0007669"/>
    <property type="project" value="UniProtKB-KW"/>
</dbReference>
<dbReference type="InterPro" id="IPR017853">
    <property type="entry name" value="GH"/>
</dbReference>
<dbReference type="PANTHER" id="PTHR47700:SF2">
    <property type="entry name" value="CHITINASE"/>
    <property type="match status" value="1"/>
</dbReference>
<evidence type="ECO:0000259" key="13">
    <source>
        <dbReference type="PROSITE" id="PS51782"/>
    </source>
</evidence>
<dbReference type="SUPFAM" id="SSF54106">
    <property type="entry name" value="LysM domain"/>
    <property type="match status" value="1"/>
</dbReference>
<dbReference type="InterPro" id="IPR018392">
    <property type="entry name" value="LysM"/>
</dbReference>
<evidence type="ECO:0000256" key="9">
    <source>
        <dbReference type="ARBA" id="ARBA00023295"/>
    </source>
</evidence>
<keyword evidence="12" id="KW-0732">Signal</keyword>
<dbReference type="GO" id="GO:0008843">
    <property type="term" value="F:endochitinase activity"/>
    <property type="evidence" value="ECO:0007669"/>
    <property type="project" value="UniProtKB-EC"/>
</dbReference>
<evidence type="ECO:0000313" key="15">
    <source>
        <dbReference type="EMBL" id="KAF2677514.1"/>
    </source>
</evidence>
<dbReference type="InterPro" id="IPR053214">
    <property type="entry name" value="LysM12-like"/>
</dbReference>
<keyword evidence="6" id="KW-0146">Chitin degradation</keyword>
<evidence type="ECO:0000256" key="1">
    <source>
        <dbReference type="ARBA" id="ARBA00000822"/>
    </source>
</evidence>
<keyword evidence="9 11" id="KW-0326">Glycosidase</keyword>
<evidence type="ECO:0000256" key="4">
    <source>
        <dbReference type="ARBA" id="ARBA00022669"/>
    </source>
</evidence>
<dbReference type="Gene3D" id="3.20.20.80">
    <property type="entry name" value="Glycosidases"/>
    <property type="match status" value="1"/>
</dbReference>
<evidence type="ECO:0000256" key="12">
    <source>
        <dbReference type="SAM" id="SignalP"/>
    </source>
</evidence>
<dbReference type="SMART" id="SM00257">
    <property type="entry name" value="LysM"/>
    <property type="match status" value="3"/>
</dbReference>
<gene>
    <name evidence="15" type="ORF">K458DRAFT_349878</name>
</gene>
<comment type="similarity">
    <text evidence="2">Belongs to the glycosyl hydrolase 18 family. Chitinase class V subfamily.</text>
</comment>
<dbReference type="Gene3D" id="3.30.60.10">
    <property type="entry name" value="Endochitinase-like"/>
    <property type="match status" value="1"/>
</dbReference>
<evidence type="ECO:0000256" key="11">
    <source>
        <dbReference type="RuleBase" id="RU000489"/>
    </source>
</evidence>
<dbReference type="PANTHER" id="PTHR47700">
    <property type="entry name" value="V CHITINASE, PUTATIVE (AFU_ORTHOLOGUE AFUA_6G13720)-RELATED"/>
    <property type="match status" value="1"/>
</dbReference>
<dbReference type="Gene3D" id="3.10.50.10">
    <property type="match status" value="1"/>
</dbReference>
<evidence type="ECO:0000256" key="6">
    <source>
        <dbReference type="ARBA" id="ARBA00023024"/>
    </source>
</evidence>
<dbReference type="CDD" id="cd02878">
    <property type="entry name" value="GH18_zymocin_alpha"/>
    <property type="match status" value="1"/>
</dbReference>
<dbReference type="GO" id="GO:0008061">
    <property type="term" value="F:chitin binding"/>
    <property type="evidence" value="ECO:0007669"/>
    <property type="project" value="UniProtKB-KW"/>
</dbReference>
<dbReference type="CDD" id="cd00118">
    <property type="entry name" value="LysM"/>
    <property type="match status" value="1"/>
</dbReference>
<evidence type="ECO:0000259" key="14">
    <source>
        <dbReference type="PROSITE" id="PS51910"/>
    </source>
</evidence>
<dbReference type="Gene3D" id="3.10.350.10">
    <property type="entry name" value="LysM domain"/>
    <property type="match status" value="3"/>
</dbReference>
<feature type="domain" description="GH18" evidence="14">
    <location>
        <begin position="592"/>
        <end position="982"/>
    </location>
</feature>
<dbReference type="Proteomes" id="UP000799291">
    <property type="component" value="Unassembled WGS sequence"/>
</dbReference>
<dbReference type="EMBL" id="MU005621">
    <property type="protein sequence ID" value="KAF2677514.1"/>
    <property type="molecule type" value="Genomic_DNA"/>
</dbReference>
<keyword evidence="10" id="KW-0624">Polysaccharide degradation</keyword>
<feature type="domain" description="LysM" evidence="13">
    <location>
        <begin position="321"/>
        <end position="365"/>
    </location>
</feature>
<proteinExistence type="inferred from homology"/>
<dbReference type="PROSITE" id="PS01095">
    <property type="entry name" value="GH18_1"/>
    <property type="match status" value="1"/>
</dbReference>
<dbReference type="Pfam" id="PF00187">
    <property type="entry name" value="Chitin_bind_1"/>
    <property type="match status" value="1"/>
</dbReference>
<dbReference type="Pfam" id="PF00704">
    <property type="entry name" value="Glyco_hydro_18"/>
    <property type="match status" value="1"/>
</dbReference>
<dbReference type="SMART" id="SM00636">
    <property type="entry name" value="Glyco_18"/>
    <property type="match status" value="1"/>
</dbReference>
<organism evidence="15 16">
    <name type="scientific">Lentithecium fluviatile CBS 122367</name>
    <dbReference type="NCBI Taxonomy" id="1168545"/>
    <lineage>
        <taxon>Eukaryota</taxon>
        <taxon>Fungi</taxon>
        <taxon>Dikarya</taxon>
        <taxon>Ascomycota</taxon>
        <taxon>Pezizomycotina</taxon>
        <taxon>Dothideomycetes</taxon>
        <taxon>Pleosporomycetidae</taxon>
        <taxon>Pleosporales</taxon>
        <taxon>Massarineae</taxon>
        <taxon>Lentitheciaceae</taxon>
        <taxon>Lentithecium</taxon>
    </lineage>
</organism>
<dbReference type="PROSITE" id="PS51782">
    <property type="entry name" value="LYSM"/>
    <property type="match status" value="3"/>
</dbReference>
<dbReference type="InterPro" id="IPR036861">
    <property type="entry name" value="Endochitinase-like_sf"/>
</dbReference>
<evidence type="ECO:0000313" key="16">
    <source>
        <dbReference type="Proteomes" id="UP000799291"/>
    </source>
</evidence>
<sequence>MKAYFYCFLPCALLAASATSSPQDLEIARRAEADDLDEWLAAAERIVAFRPCPVSCSETKDSTSRVEWYLFSSATELASCNETMLLDTVVKVADDATTQTIVRACTADYDAGAKAAFVPDEGKASLCTTANRVLEEISVYIHQPTAANDDEFSVEHLLSAGHQISNHLSLQKPSCTNNAMEFAYSRSAAIGLFVGAELHQHGVTSHVLNKLLEYVQDKDVSKTTIVQLCGSNDRGADYSIGIVAASANNFPYIQETVKTWADGGCVSKMDAGEDWMKVTLRIPVPVETNLNNGTNSTLTFNNTTPAHLGPRSRLSIRADCKTTTVQSGDGCSAVASRCGISPSDLEKYNRANLCKTLIKDEKVCCGSGTLPSTLPPGNSDGTCKLRTVVANDDCTSLASKCGISSADFTKANTKANLCSTLAEGQQVCCTSGKRPNLKPSPDKDLNCATYLTKHDDSCSKIAVARDLTADDLLEFNKQTWGWNGCKPEVFFPGFLMCVSKGTPPMPAAVPNAICGPTMPDTVRPPQGTNLTSLNPCPLNVCCNIWGQCGTTDDFCVVSKSDTDAPGTSAPGKNGCISNCGRDIIKGSPPENEIRVAYFESWNSNRECLTMFVDQMPTMYTHIHFAFANVTKDTFKPEITDEKVKEQFEIFKGMKRFKRIISFGGWAFSTEPGTYSVLREAALPANRETFKNNIIDFLNEHDLDGVDLDWEYPGAPDIPGIPSDDPKNGLNYQRLLSSLKSSLGSSKTVSFAAPASYWYLRSFPIKNMAKDLDYIIYMTYDLHGQWDYGNEYVSPGCKSGNCLRSHVNETETKDALSMITKAGVPSNKVVVGIASYGRSFKMEQAGCDSEMCKFTGSARVSNANKGRCTDTGGYISNAEIQEIIATGKVNKNWTTEGSNMLVYNDTEWVAYMDFDLKESRSAFYSSYNFAGTTDWAVDLQDFWDGGGMDDGDDSDAYVDENYWADCTGQYDTLQQLQDHIGDIAGHCAEKYIINVQVDILEEALKKYKELVDGGYDKKFETYEKSIKESIPAQINSFMASDKVDQYFKCKETKYITCCTSCQYATCALDCVHGQDCQNGIGTVDMDKCPKIEFEQPTIGGQTSIPNATFTLNDSEGFYKDLAETTGVDESWIKFDKRLMRINNGCQYSGEDVLKCMDEKNDFFRDYPVANSDKIVIDNPKKAIGDSYSNATDMLERFRIMDYTGDEDELTQLSDLVDAMSLPAITTQEAVDSMQKIVEQANEIEKKEREETIVLWVTSFLFFIPIAGEAAGAASLVAARSILRLIGTVGDVAVTIYDVVSNPESAFLAVFSLVAGAGVGRSGYKNAAEARRSISQKDYDGLGNVKTNLDKVEGIRGVMCPA</sequence>
<keyword evidence="7" id="KW-0843">Virulence</keyword>
<evidence type="ECO:0000256" key="8">
    <source>
        <dbReference type="ARBA" id="ARBA00023277"/>
    </source>
</evidence>
<dbReference type="SUPFAM" id="SSF54556">
    <property type="entry name" value="Chitinase insertion domain"/>
    <property type="match status" value="1"/>
</dbReference>
<dbReference type="InterPro" id="IPR001002">
    <property type="entry name" value="Chitin-bd_1"/>
</dbReference>
<keyword evidence="4" id="KW-0147">Chitin-binding</keyword>
<protein>
    <recommendedName>
        <fullName evidence="3">chitinase</fullName>
        <ecNumber evidence="3">3.2.1.14</ecNumber>
    </recommendedName>
</protein>
<dbReference type="OrthoDB" id="73875at2759"/>
<evidence type="ECO:0000256" key="10">
    <source>
        <dbReference type="ARBA" id="ARBA00023326"/>
    </source>
</evidence>
<evidence type="ECO:0000256" key="3">
    <source>
        <dbReference type="ARBA" id="ARBA00012729"/>
    </source>
</evidence>
<feature type="domain" description="LysM" evidence="13">
    <location>
        <begin position="448"/>
        <end position="498"/>
    </location>
</feature>
<dbReference type="GO" id="GO:0006032">
    <property type="term" value="P:chitin catabolic process"/>
    <property type="evidence" value="ECO:0007669"/>
    <property type="project" value="UniProtKB-KW"/>
</dbReference>
<dbReference type="EC" id="3.2.1.14" evidence="3"/>
<feature type="chain" id="PRO_5026099209" description="chitinase" evidence="12">
    <location>
        <begin position="19"/>
        <end position="1360"/>
    </location>
</feature>
<evidence type="ECO:0000256" key="7">
    <source>
        <dbReference type="ARBA" id="ARBA00023026"/>
    </source>
</evidence>
<keyword evidence="5 11" id="KW-0378">Hydrolase</keyword>
<name>A0A6G1IH09_9PLEO</name>
<dbReference type="Pfam" id="PF01476">
    <property type="entry name" value="LysM"/>
    <property type="match status" value="2"/>
</dbReference>
<dbReference type="SUPFAM" id="SSF51445">
    <property type="entry name" value="(Trans)glycosidases"/>
    <property type="match status" value="1"/>
</dbReference>
<keyword evidence="8" id="KW-0119">Carbohydrate metabolism</keyword>
<dbReference type="InterPro" id="IPR036779">
    <property type="entry name" value="LysM_dom_sf"/>
</dbReference>
<keyword evidence="16" id="KW-1185">Reference proteome</keyword>
<dbReference type="SUPFAM" id="SSF57016">
    <property type="entry name" value="Plant lectins/antimicrobial peptides"/>
    <property type="match status" value="1"/>
</dbReference>
<dbReference type="CDD" id="cd00035">
    <property type="entry name" value="ChtBD1"/>
    <property type="match status" value="1"/>
</dbReference>